<evidence type="ECO:0000256" key="9">
    <source>
        <dbReference type="NCBIfam" id="TIGR00152"/>
    </source>
</evidence>
<dbReference type="EC" id="2.7.1.24" evidence="8 9"/>
<dbReference type="OrthoDB" id="9812943at2"/>
<dbReference type="GO" id="GO:0005524">
    <property type="term" value="F:ATP binding"/>
    <property type="evidence" value="ECO:0007669"/>
    <property type="project" value="UniProtKB-UniRule"/>
</dbReference>
<dbReference type="GO" id="GO:0015937">
    <property type="term" value="P:coenzyme A biosynthetic process"/>
    <property type="evidence" value="ECO:0007669"/>
    <property type="project" value="UniProtKB-UniRule"/>
</dbReference>
<keyword evidence="6 8" id="KW-0067">ATP-binding</keyword>
<proteinExistence type="inferred from homology"/>
<dbReference type="Proteomes" id="UP000195437">
    <property type="component" value="Chromosome"/>
</dbReference>
<dbReference type="CDD" id="cd02022">
    <property type="entry name" value="DPCK"/>
    <property type="match status" value="1"/>
</dbReference>
<keyword evidence="3 8" id="KW-0808">Transferase</keyword>
<dbReference type="UniPathway" id="UPA00241">
    <property type="reaction ID" value="UER00356"/>
</dbReference>
<comment type="function">
    <text evidence="8">Catalyzes the phosphorylation of the 3'-hydroxyl group of dephosphocoenzyme A to form coenzyme A.</text>
</comment>
<reference evidence="11" key="1">
    <citation type="submission" date="2017-05" db="EMBL/GenBank/DDBJ databases">
        <authorList>
            <person name="Sung H."/>
        </authorList>
    </citation>
    <scope>NUCLEOTIDE SEQUENCE [LARGE SCALE GENOMIC DNA]</scope>
    <source>
        <strain evidence="11">AR23208</strain>
    </source>
</reference>
<dbReference type="RefSeq" id="WP_087455099.1">
    <property type="nucleotide sequence ID" value="NZ_CP021434.1"/>
</dbReference>
<protein>
    <recommendedName>
        <fullName evidence="8 9">Dephospho-CoA kinase</fullName>
        <ecNumber evidence="8 9">2.7.1.24</ecNumber>
    </recommendedName>
    <alternativeName>
        <fullName evidence="8">Dephosphocoenzyme A kinase</fullName>
    </alternativeName>
</protein>
<dbReference type="Gene3D" id="3.40.50.300">
    <property type="entry name" value="P-loop containing nucleotide triphosphate hydrolases"/>
    <property type="match status" value="1"/>
</dbReference>
<keyword evidence="11" id="KW-1185">Reference proteome</keyword>
<comment type="subcellular location">
    <subcellularLocation>
        <location evidence="8">Cytoplasm</location>
    </subcellularLocation>
</comment>
<dbReference type="InterPro" id="IPR001977">
    <property type="entry name" value="Depp_CoAkinase"/>
</dbReference>
<dbReference type="GO" id="GO:0004140">
    <property type="term" value="F:dephospho-CoA kinase activity"/>
    <property type="evidence" value="ECO:0007669"/>
    <property type="project" value="UniProtKB-UniRule"/>
</dbReference>
<evidence type="ECO:0000256" key="6">
    <source>
        <dbReference type="ARBA" id="ARBA00022840"/>
    </source>
</evidence>
<dbReference type="PROSITE" id="PS51219">
    <property type="entry name" value="DPCK"/>
    <property type="match status" value="1"/>
</dbReference>
<evidence type="ECO:0000313" key="10">
    <source>
        <dbReference type="EMBL" id="ARU59711.1"/>
    </source>
</evidence>
<evidence type="ECO:0000256" key="2">
    <source>
        <dbReference type="ARBA" id="ARBA00022490"/>
    </source>
</evidence>
<keyword evidence="4 8" id="KW-0547">Nucleotide-binding</keyword>
<evidence type="ECO:0000256" key="8">
    <source>
        <dbReference type="HAMAP-Rule" id="MF_00376"/>
    </source>
</evidence>
<feature type="binding site" evidence="8">
    <location>
        <begin position="10"/>
        <end position="15"/>
    </location>
    <ligand>
        <name>ATP</name>
        <dbReference type="ChEBI" id="CHEBI:30616"/>
    </ligand>
</feature>
<accession>A0A1Y0IGW1</accession>
<dbReference type="FunFam" id="3.40.50.300:FF:000991">
    <property type="entry name" value="Dephospho-CoA kinase"/>
    <property type="match status" value="1"/>
</dbReference>
<comment type="catalytic activity">
    <reaction evidence="8">
        <text>3'-dephospho-CoA + ATP = ADP + CoA + H(+)</text>
        <dbReference type="Rhea" id="RHEA:18245"/>
        <dbReference type="ChEBI" id="CHEBI:15378"/>
        <dbReference type="ChEBI" id="CHEBI:30616"/>
        <dbReference type="ChEBI" id="CHEBI:57287"/>
        <dbReference type="ChEBI" id="CHEBI:57328"/>
        <dbReference type="ChEBI" id="CHEBI:456216"/>
        <dbReference type="EC" id="2.7.1.24"/>
    </reaction>
</comment>
<dbReference type="AlphaFoldDB" id="A0A1Y0IGW1"/>
<dbReference type="NCBIfam" id="TIGR00152">
    <property type="entry name" value="dephospho-CoA kinase"/>
    <property type="match status" value="1"/>
</dbReference>
<dbReference type="PANTHER" id="PTHR10695:SF46">
    <property type="entry name" value="BIFUNCTIONAL COENZYME A SYNTHASE-RELATED"/>
    <property type="match status" value="1"/>
</dbReference>
<organism evidence="10 11">
    <name type="scientific">Tumebacillus avium</name>
    <dbReference type="NCBI Taxonomy" id="1903704"/>
    <lineage>
        <taxon>Bacteria</taxon>
        <taxon>Bacillati</taxon>
        <taxon>Bacillota</taxon>
        <taxon>Bacilli</taxon>
        <taxon>Bacillales</taxon>
        <taxon>Alicyclobacillaceae</taxon>
        <taxon>Tumebacillus</taxon>
    </lineage>
</organism>
<comment type="similarity">
    <text evidence="1 8">Belongs to the CoaE family.</text>
</comment>
<dbReference type="Pfam" id="PF01121">
    <property type="entry name" value="CoaE"/>
    <property type="match status" value="1"/>
</dbReference>
<evidence type="ECO:0000256" key="3">
    <source>
        <dbReference type="ARBA" id="ARBA00022679"/>
    </source>
</evidence>
<evidence type="ECO:0000256" key="4">
    <source>
        <dbReference type="ARBA" id="ARBA00022741"/>
    </source>
</evidence>
<dbReference type="HAMAP" id="MF_00376">
    <property type="entry name" value="Dephospho_CoA_kinase"/>
    <property type="match status" value="1"/>
</dbReference>
<keyword evidence="2 8" id="KW-0963">Cytoplasm</keyword>
<evidence type="ECO:0000256" key="7">
    <source>
        <dbReference type="ARBA" id="ARBA00022993"/>
    </source>
</evidence>
<gene>
    <name evidence="8" type="primary">coaE</name>
    <name evidence="10" type="ORF">CBW65_00625</name>
</gene>
<dbReference type="KEGG" id="tum:CBW65_00625"/>
<sequence length="205" mass="23285">MIVGLTGSIATGKSTVSKMFADAGAVIVDADKIVREVQQPGQQAFQEIVDHFGKEVLLPNGELDRAKLGSLVFGNEENRLKLNAIVHPRVREARDEQTRATLARDSRAIIIWDIPLLIETGIYQEVEKTVVVYVDRETQYARLLKRDELSAEAAEKRIAAQMPIEEKKRYADFLIDNRGTIEETQRQVQEVWAELTRLQRERSAR</sequence>
<dbReference type="PANTHER" id="PTHR10695">
    <property type="entry name" value="DEPHOSPHO-COA KINASE-RELATED"/>
    <property type="match status" value="1"/>
</dbReference>
<evidence type="ECO:0000256" key="1">
    <source>
        <dbReference type="ARBA" id="ARBA00009018"/>
    </source>
</evidence>
<evidence type="ECO:0000256" key="5">
    <source>
        <dbReference type="ARBA" id="ARBA00022777"/>
    </source>
</evidence>
<dbReference type="InterPro" id="IPR027417">
    <property type="entry name" value="P-loop_NTPase"/>
</dbReference>
<name>A0A1Y0IGW1_9BACL</name>
<dbReference type="GO" id="GO:0005737">
    <property type="term" value="C:cytoplasm"/>
    <property type="evidence" value="ECO:0007669"/>
    <property type="project" value="UniProtKB-SubCell"/>
</dbReference>
<dbReference type="EMBL" id="CP021434">
    <property type="protein sequence ID" value="ARU59711.1"/>
    <property type="molecule type" value="Genomic_DNA"/>
</dbReference>
<dbReference type="SUPFAM" id="SSF52540">
    <property type="entry name" value="P-loop containing nucleoside triphosphate hydrolases"/>
    <property type="match status" value="1"/>
</dbReference>
<keyword evidence="7 8" id="KW-0173">Coenzyme A biosynthesis</keyword>
<comment type="pathway">
    <text evidence="8">Cofactor biosynthesis; coenzyme A biosynthesis; CoA from (R)-pantothenate: step 5/5.</text>
</comment>
<keyword evidence="5 8" id="KW-0418">Kinase</keyword>
<evidence type="ECO:0000313" key="11">
    <source>
        <dbReference type="Proteomes" id="UP000195437"/>
    </source>
</evidence>